<evidence type="ECO:0008006" key="3">
    <source>
        <dbReference type="Google" id="ProtNLM"/>
    </source>
</evidence>
<organism evidence="1 2">
    <name type="scientific">Asticcacaulis endophyticus</name>
    <dbReference type="NCBI Taxonomy" id="1395890"/>
    <lineage>
        <taxon>Bacteria</taxon>
        <taxon>Pseudomonadati</taxon>
        <taxon>Pseudomonadota</taxon>
        <taxon>Alphaproteobacteria</taxon>
        <taxon>Caulobacterales</taxon>
        <taxon>Caulobacteraceae</taxon>
        <taxon>Asticcacaulis</taxon>
    </lineage>
</organism>
<reference evidence="1" key="1">
    <citation type="journal article" date="2014" name="Int. J. Syst. Evol. Microbiol.">
        <title>Complete genome sequence of Corynebacterium casei LMG S-19264T (=DSM 44701T), isolated from a smear-ripened cheese.</title>
        <authorList>
            <consortium name="US DOE Joint Genome Institute (JGI-PGF)"/>
            <person name="Walter F."/>
            <person name="Albersmeier A."/>
            <person name="Kalinowski J."/>
            <person name="Ruckert C."/>
        </authorList>
    </citation>
    <scope>NUCLEOTIDE SEQUENCE</scope>
    <source>
        <strain evidence="1">KCTC 32296</strain>
    </source>
</reference>
<proteinExistence type="predicted"/>
<name>A0A918UWB1_9CAUL</name>
<dbReference type="InterPro" id="IPR010836">
    <property type="entry name" value="SapC"/>
</dbReference>
<keyword evidence="2" id="KW-1185">Reference proteome</keyword>
<dbReference type="AlphaFoldDB" id="A0A918UWB1"/>
<evidence type="ECO:0000313" key="1">
    <source>
        <dbReference type="EMBL" id="GGZ38545.1"/>
    </source>
</evidence>
<reference evidence="1" key="2">
    <citation type="submission" date="2020-09" db="EMBL/GenBank/DDBJ databases">
        <authorList>
            <person name="Sun Q."/>
            <person name="Kim S."/>
        </authorList>
    </citation>
    <scope>NUCLEOTIDE SEQUENCE</scope>
    <source>
        <strain evidence="1">KCTC 32296</strain>
    </source>
</reference>
<dbReference type="EMBL" id="BMZB01000003">
    <property type="protein sequence ID" value="GGZ38545.1"/>
    <property type="molecule type" value="Genomic_DNA"/>
</dbReference>
<dbReference type="Proteomes" id="UP000662572">
    <property type="component" value="Unassembled WGS sequence"/>
</dbReference>
<evidence type="ECO:0000313" key="2">
    <source>
        <dbReference type="Proteomes" id="UP000662572"/>
    </source>
</evidence>
<sequence>MSDTVTNPSGLPLFYQKPQPLASGIHGALRIKDGDYGFAADTACIPLMLSEFAFAARDYPVLFAAQTMAPVALMGLQNQNLFVSDGAWDEDAYIPAYARRYPFSTLRLEEDKGFAMVLDVASPRVTDSADEGIALFEGDEPSAYTKQVLAFCEQFHADALMTEAFSEALKAQDLLIERRADIVLPDGEKLGVNGFLIIDPERFSALDESIITEWHRKGWLGIVHFHLASLERFQNLVKRQSRRSNSPDSQDKAA</sequence>
<gene>
    <name evidence="1" type="ORF">GCM10011273_26440</name>
</gene>
<protein>
    <recommendedName>
        <fullName evidence="3">SapC protein</fullName>
    </recommendedName>
</protein>
<accession>A0A918UWB1</accession>
<dbReference type="RefSeq" id="WP_189487339.1">
    <property type="nucleotide sequence ID" value="NZ_BMZB01000003.1"/>
</dbReference>
<comment type="caution">
    <text evidence="1">The sequence shown here is derived from an EMBL/GenBank/DDBJ whole genome shotgun (WGS) entry which is preliminary data.</text>
</comment>
<dbReference type="Pfam" id="PF07277">
    <property type="entry name" value="SapC"/>
    <property type="match status" value="1"/>
</dbReference>